<protein>
    <submittedName>
        <fullName evidence="1">Uncharacterized protein</fullName>
    </submittedName>
</protein>
<evidence type="ECO:0000313" key="1">
    <source>
        <dbReference type="EMBL" id="BAM15201.1"/>
    </source>
</evidence>
<sequence length="80" mass="8836">MSFGLSMLPIWANYSSMMLWLPWSSILTTLRAQLTGCSKLVRVSCGVLRAPHLMPLLQVGKPPYFQEGAFPAQVSQPRAA</sequence>
<dbReference type="EMBL" id="AB716318">
    <property type="protein sequence ID" value="BAM15201.1"/>
    <property type="molecule type" value="Genomic_DNA"/>
</dbReference>
<dbReference type="AlphaFoldDB" id="I2FJL6"/>
<organism evidence="1">
    <name type="scientific">uncultured microorganism</name>
    <dbReference type="NCBI Taxonomy" id="358574"/>
    <lineage>
        <taxon>unclassified sequences</taxon>
        <taxon>environmental samples</taxon>
    </lineage>
</organism>
<proteinExistence type="predicted"/>
<name>I2FJL6_9ZZZZ</name>
<accession>I2FJL6</accession>
<reference evidence="1" key="1">
    <citation type="submission" date="2012-05" db="EMBL/GenBank/DDBJ databases">
        <title>Distribution of dehalogenation activities and characterization of organohalide-responsive genes in marine subsurface sediments of the Nankai Trough plate-subduction zone.</title>
        <authorList>
            <person name="Futagami T."/>
            <person name="Morono Y."/>
            <person name="Terada T."/>
            <person name="Kaksonen A.H."/>
            <person name="Inagaki F."/>
        </authorList>
    </citation>
    <scope>NUCLEOTIDE SEQUENCE</scope>
</reference>